<dbReference type="Gene3D" id="1.10.10.10">
    <property type="entry name" value="Winged helix-like DNA-binding domain superfamily/Winged helix DNA-binding domain"/>
    <property type="match status" value="1"/>
</dbReference>
<dbReference type="EC" id="2.1.1.210" evidence="5"/>
<dbReference type="InterPro" id="IPR016461">
    <property type="entry name" value="COMT-like"/>
</dbReference>
<keyword evidence="6" id="KW-1185">Reference proteome</keyword>
<dbReference type="InterPro" id="IPR029063">
    <property type="entry name" value="SAM-dependent_MTases_sf"/>
</dbReference>
<dbReference type="AlphaFoldDB" id="A0A5C5X015"/>
<evidence type="ECO:0000313" key="6">
    <source>
        <dbReference type="Proteomes" id="UP000316095"/>
    </source>
</evidence>
<dbReference type="PANTHER" id="PTHR43712">
    <property type="entry name" value="PUTATIVE (AFU_ORTHOLOGUE AFUA_4G14580)-RELATED"/>
    <property type="match status" value="1"/>
</dbReference>
<gene>
    <name evidence="5" type="primary">crtF</name>
    <name evidence="5" type="ORF">Pan54_53270</name>
</gene>
<name>A0A5C5X015_9PLAN</name>
<dbReference type="GO" id="GO:0032259">
    <property type="term" value="P:methylation"/>
    <property type="evidence" value="ECO:0007669"/>
    <property type="project" value="UniProtKB-KW"/>
</dbReference>
<dbReference type="Pfam" id="PF00891">
    <property type="entry name" value="Methyltransf_2"/>
    <property type="match status" value="1"/>
</dbReference>
<keyword evidence="2 5" id="KW-0808">Transferase</keyword>
<proteinExistence type="predicted"/>
<dbReference type="Gene3D" id="3.40.50.150">
    <property type="entry name" value="Vaccinia Virus protein VP39"/>
    <property type="match status" value="1"/>
</dbReference>
<accession>A0A5C5X015</accession>
<dbReference type="GO" id="GO:0008171">
    <property type="term" value="F:O-methyltransferase activity"/>
    <property type="evidence" value="ECO:0007669"/>
    <property type="project" value="InterPro"/>
</dbReference>
<keyword evidence="3" id="KW-0949">S-adenosyl-L-methionine</keyword>
<dbReference type="PANTHER" id="PTHR43712:SF2">
    <property type="entry name" value="O-METHYLTRANSFERASE CICE"/>
    <property type="match status" value="1"/>
</dbReference>
<dbReference type="InterPro" id="IPR001077">
    <property type="entry name" value="COMT_C"/>
</dbReference>
<evidence type="ECO:0000259" key="4">
    <source>
        <dbReference type="Pfam" id="PF00891"/>
    </source>
</evidence>
<dbReference type="CDD" id="cd02440">
    <property type="entry name" value="AdoMet_MTases"/>
    <property type="match status" value="1"/>
</dbReference>
<dbReference type="Proteomes" id="UP000316095">
    <property type="component" value="Unassembled WGS sequence"/>
</dbReference>
<evidence type="ECO:0000256" key="2">
    <source>
        <dbReference type="ARBA" id="ARBA00022679"/>
    </source>
</evidence>
<feature type="domain" description="O-methyltransferase C-terminal" evidence="4">
    <location>
        <begin position="142"/>
        <end position="329"/>
    </location>
</feature>
<dbReference type="RefSeq" id="WP_146506577.1">
    <property type="nucleotide sequence ID" value="NZ_SJPG01000002.1"/>
</dbReference>
<evidence type="ECO:0000313" key="5">
    <source>
        <dbReference type="EMBL" id="TWT55681.1"/>
    </source>
</evidence>
<dbReference type="InterPro" id="IPR036388">
    <property type="entry name" value="WH-like_DNA-bd_sf"/>
</dbReference>
<dbReference type="GO" id="GO:0043803">
    <property type="term" value="F:hydroxyneurosporene-O-methyltransferase activity"/>
    <property type="evidence" value="ECO:0007669"/>
    <property type="project" value="UniProtKB-EC"/>
</dbReference>
<dbReference type="SUPFAM" id="SSF53335">
    <property type="entry name" value="S-adenosyl-L-methionine-dependent methyltransferases"/>
    <property type="match status" value="1"/>
</dbReference>
<evidence type="ECO:0000256" key="1">
    <source>
        <dbReference type="ARBA" id="ARBA00022603"/>
    </source>
</evidence>
<comment type="caution">
    <text evidence="5">The sequence shown here is derived from an EMBL/GenBank/DDBJ whole genome shotgun (WGS) entry which is preliminary data.</text>
</comment>
<evidence type="ECO:0000256" key="3">
    <source>
        <dbReference type="ARBA" id="ARBA00022691"/>
    </source>
</evidence>
<dbReference type="InterPro" id="IPR036390">
    <property type="entry name" value="WH_DNA-bd_sf"/>
</dbReference>
<keyword evidence="1 5" id="KW-0489">Methyltransferase</keyword>
<sequence length="350" mass="37867">MLNTDSILDPTQLLDDLRAAYLSQLLVAGTTRFDVGKLLTAGPLSYESLREKLGLQERSATVLLTGLCALNVLQVNQDNLVELTAYGQEKLSPESPFNLRGYIGLGALGADVQMMITRLEQDSPGGDISFVYHDDAGPSALDDPEISDALTRAMAARARNVAPAVAQQLDLSSCRHLLDVGGGHGIYSLELLKKFPNLKATIIDRESPLKVAKEYAAEAGVSDRVEFCFDDIHTYQNQSEADVVLMANILHDYSEQHARKLVKHFASQLPAQGRIVILDAFLDSIPEGAPPVSTGPRPVAAYSAMLFSVCEGRCYRLDEYQSMLSDAGLKVDENVGLVPAHGCLLTGFSS</sequence>
<reference evidence="5 6" key="1">
    <citation type="submission" date="2019-02" db="EMBL/GenBank/DDBJ databases">
        <title>Deep-cultivation of Planctomycetes and their phenomic and genomic characterization uncovers novel biology.</title>
        <authorList>
            <person name="Wiegand S."/>
            <person name="Jogler M."/>
            <person name="Boedeker C."/>
            <person name="Pinto D."/>
            <person name="Vollmers J."/>
            <person name="Rivas-Marin E."/>
            <person name="Kohn T."/>
            <person name="Peeters S.H."/>
            <person name="Heuer A."/>
            <person name="Rast P."/>
            <person name="Oberbeckmann S."/>
            <person name="Bunk B."/>
            <person name="Jeske O."/>
            <person name="Meyerdierks A."/>
            <person name="Storesund J.E."/>
            <person name="Kallscheuer N."/>
            <person name="Luecker S."/>
            <person name="Lage O.M."/>
            <person name="Pohl T."/>
            <person name="Merkel B.J."/>
            <person name="Hornburger P."/>
            <person name="Mueller R.-W."/>
            <person name="Bruemmer F."/>
            <person name="Labrenz M."/>
            <person name="Spormann A.M."/>
            <person name="Op Den Camp H."/>
            <person name="Overmann J."/>
            <person name="Amann R."/>
            <person name="Jetten M.S.M."/>
            <person name="Mascher T."/>
            <person name="Medema M.H."/>
            <person name="Devos D.P."/>
            <person name="Kaster A.-K."/>
            <person name="Ovreas L."/>
            <person name="Rohde M."/>
            <person name="Galperin M.Y."/>
            <person name="Jogler C."/>
        </authorList>
    </citation>
    <scope>NUCLEOTIDE SEQUENCE [LARGE SCALE GENOMIC DNA]</scope>
    <source>
        <strain evidence="5 6">Pan54</strain>
    </source>
</reference>
<dbReference type="EMBL" id="SJPG01000002">
    <property type="protein sequence ID" value="TWT55681.1"/>
    <property type="molecule type" value="Genomic_DNA"/>
</dbReference>
<organism evidence="5 6">
    <name type="scientific">Rubinisphaera italica</name>
    <dbReference type="NCBI Taxonomy" id="2527969"/>
    <lineage>
        <taxon>Bacteria</taxon>
        <taxon>Pseudomonadati</taxon>
        <taxon>Planctomycetota</taxon>
        <taxon>Planctomycetia</taxon>
        <taxon>Planctomycetales</taxon>
        <taxon>Planctomycetaceae</taxon>
        <taxon>Rubinisphaera</taxon>
    </lineage>
</organism>
<dbReference type="SUPFAM" id="SSF46785">
    <property type="entry name" value="Winged helix' DNA-binding domain"/>
    <property type="match status" value="1"/>
</dbReference>
<protein>
    <submittedName>
        <fullName evidence="5">Demethylspheroidene O-methyltransferase</fullName>
        <ecNumber evidence="5">2.1.1.210</ecNumber>
    </submittedName>
</protein>
<dbReference type="PROSITE" id="PS51683">
    <property type="entry name" value="SAM_OMT_II"/>
    <property type="match status" value="1"/>
</dbReference>
<dbReference type="OrthoDB" id="9766840at2"/>